<proteinExistence type="predicted"/>
<keyword evidence="3" id="KW-1185">Reference proteome</keyword>
<reference evidence="2 3" key="1">
    <citation type="submission" date="2020-06" db="EMBL/GenBank/DDBJ databases">
        <authorList>
            <person name="Cao W.R."/>
        </authorList>
    </citation>
    <scope>NUCLEOTIDE SEQUENCE [LARGE SCALE GENOMIC DNA]</scope>
    <source>
        <strain evidence="2 3">B1Z28</strain>
    </source>
</reference>
<dbReference type="Gene3D" id="1.20.1270.180">
    <property type="match status" value="1"/>
</dbReference>
<evidence type="ECO:0000313" key="2">
    <source>
        <dbReference type="EMBL" id="NVO54644.1"/>
    </source>
</evidence>
<dbReference type="EMBL" id="JABXWT010000001">
    <property type="protein sequence ID" value="NVO54644.1"/>
    <property type="molecule type" value="Genomic_DNA"/>
</dbReference>
<sequence length="216" mass="24600">MRLGDSLRLIGPLFIVAFVLCFPAKTSHAYEISSEQNDGYSIETKIIEDCLRTAREAFEKKKPQRAIPDAVYECIGNAAGDCMERTNYSTYGMVMCFDAETIFWDTMLDQNYTALAEWAEKLHGHVSPDDHAFKWTASETLEKMKTEWKVYSEAVCRFQASDYWRGTAAGPTRGACWMRRTAEQALKMDRKVMGICSWQQGSIIREICEARGVAQK</sequence>
<organism evidence="2 3">
    <name type="scientific">Ruegeria haliotis</name>
    <dbReference type="NCBI Taxonomy" id="2747601"/>
    <lineage>
        <taxon>Bacteria</taxon>
        <taxon>Pseudomonadati</taxon>
        <taxon>Pseudomonadota</taxon>
        <taxon>Alphaproteobacteria</taxon>
        <taxon>Rhodobacterales</taxon>
        <taxon>Roseobacteraceae</taxon>
        <taxon>Ruegeria</taxon>
    </lineage>
</organism>
<dbReference type="RefSeq" id="WP_176861626.1">
    <property type="nucleotide sequence ID" value="NZ_JABXWT010000001.1"/>
</dbReference>
<feature type="domain" description="Lysozyme inhibitor LprI-like N-terminal" evidence="1">
    <location>
        <begin position="82"/>
        <end position="185"/>
    </location>
</feature>
<dbReference type="Pfam" id="PF07007">
    <property type="entry name" value="LprI"/>
    <property type="match status" value="1"/>
</dbReference>
<name>A0ABX2PLP0_9RHOB</name>
<evidence type="ECO:0000313" key="3">
    <source>
        <dbReference type="Proteomes" id="UP000630805"/>
    </source>
</evidence>
<dbReference type="Proteomes" id="UP000630805">
    <property type="component" value="Unassembled WGS sequence"/>
</dbReference>
<comment type="caution">
    <text evidence="2">The sequence shown here is derived from an EMBL/GenBank/DDBJ whole genome shotgun (WGS) entry which is preliminary data.</text>
</comment>
<gene>
    <name evidence="2" type="ORF">HW561_02425</name>
</gene>
<evidence type="ECO:0000259" key="1">
    <source>
        <dbReference type="Pfam" id="PF07007"/>
    </source>
</evidence>
<protein>
    <submittedName>
        <fullName evidence="2">DUF1311 domain-containing protein</fullName>
    </submittedName>
</protein>
<dbReference type="InterPro" id="IPR009739">
    <property type="entry name" value="LprI-like_N"/>
</dbReference>
<accession>A0ABX2PLP0</accession>